<protein>
    <submittedName>
        <fullName evidence="1">Uncharacterized protein</fullName>
    </submittedName>
</protein>
<evidence type="ECO:0000313" key="2">
    <source>
        <dbReference type="Proteomes" id="UP000030649"/>
    </source>
</evidence>
<gene>
    <name evidence="1" type="ORF">J07HQW1_01407</name>
</gene>
<reference evidence="1 2" key="1">
    <citation type="journal article" date="2013" name="PLoS ONE">
        <title>Assembly-driven community genomics of a hypersaline microbial ecosystem.</title>
        <authorList>
            <person name="Podell S."/>
            <person name="Ugalde J.A."/>
            <person name="Narasingarao P."/>
            <person name="Banfield J.F."/>
            <person name="Heidelberg K.B."/>
            <person name="Allen E.E."/>
        </authorList>
    </citation>
    <scope>NUCLEOTIDE SEQUENCE [LARGE SCALE GENOMIC DNA]</scope>
    <source>
        <strain evidence="2">J07HQW1</strain>
    </source>
</reference>
<organism evidence="1 2">
    <name type="scientific">Haloquadratum walsbyi J07HQW1</name>
    <dbReference type="NCBI Taxonomy" id="1238424"/>
    <lineage>
        <taxon>Archaea</taxon>
        <taxon>Methanobacteriati</taxon>
        <taxon>Methanobacteriota</taxon>
        <taxon>Stenosarchaea group</taxon>
        <taxon>Halobacteria</taxon>
        <taxon>Halobacteriales</taxon>
        <taxon>Haloferacaceae</taxon>
        <taxon>Haloquadratum</taxon>
    </lineage>
</organism>
<dbReference type="EMBL" id="KE356560">
    <property type="protein sequence ID" value="ERG91373.1"/>
    <property type="molecule type" value="Genomic_DNA"/>
</dbReference>
<dbReference type="STRING" id="1238424.J07HQW1_01407"/>
<name>U1N4R9_9EURY</name>
<sequence length="58" mass="6602">MNTGVLNVAVWHCCDSSDHVGLADENTDYQAGRICYCHVSTYRPSEQRRFLSIHFIGQ</sequence>
<accession>U1N4R9</accession>
<dbReference type="Proteomes" id="UP000030649">
    <property type="component" value="Unassembled WGS sequence"/>
</dbReference>
<evidence type="ECO:0000313" key="1">
    <source>
        <dbReference type="EMBL" id="ERG91373.1"/>
    </source>
</evidence>
<dbReference type="AlphaFoldDB" id="U1N4R9"/>
<proteinExistence type="predicted"/>
<dbReference type="HOGENOM" id="CLU_2968408_0_0_2"/>